<accession>A0A820N143</accession>
<feature type="compositionally biased region" description="Polar residues" evidence="1">
    <location>
        <begin position="1"/>
        <end position="20"/>
    </location>
</feature>
<protein>
    <submittedName>
        <fullName evidence="2">Uncharacterized protein</fullName>
    </submittedName>
</protein>
<reference evidence="2" key="1">
    <citation type="submission" date="2021-02" db="EMBL/GenBank/DDBJ databases">
        <authorList>
            <person name="Nowell W R."/>
        </authorList>
    </citation>
    <scope>NUCLEOTIDE SEQUENCE</scope>
</reference>
<feature type="region of interest" description="Disordered" evidence="1">
    <location>
        <begin position="1"/>
        <end position="48"/>
    </location>
</feature>
<gene>
    <name evidence="2" type="ORF">OKA104_LOCUS50353</name>
</gene>
<name>A0A820N143_9BILA</name>
<sequence>MSSNASTSGIESDTDCSLSPNEYKDNQLLVNTNNESMDTLIDDDDDEG</sequence>
<evidence type="ECO:0000313" key="2">
    <source>
        <dbReference type="EMBL" id="CAF4380900.1"/>
    </source>
</evidence>
<feature type="compositionally biased region" description="Polar residues" evidence="1">
    <location>
        <begin position="28"/>
        <end position="37"/>
    </location>
</feature>
<proteinExistence type="predicted"/>
<comment type="caution">
    <text evidence="2">The sequence shown here is derived from an EMBL/GenBank/DDBJ whole genome shotgun (WGS) entry which is preliminary data.</text>
</comment>
<evidence type="ECO:0000313" key="3">
    <source>
        <dbReference type="Proteomes" id="UP000663881"/>
    </source>
</evidence>
<feature type="non-terminal residue" evidence="2">
    <location>
        <position position="1"/>
    </location>
</feature>
<organism evidence="2 3">
    <name type="scientific">Adineta steineri</name>
    <dbReference type="NCBI Taxonomy" id="433720"/>
    <lineage>
        <taxon>Eukaryota</taxon>
        <taxon>Metazoa</taxon>
        <taxon>Spiralia</taxon>
        <taxon>Gnathifera</taxon>
        <taxon>Rotifera</taxon>
        <taxon>Eurotatoria</taxon>
        <taxon>Bdelloidea</taxon>
        <taxon>Adinetida</taxon>
        <taxon>Adinetidae</taxon>
        <taxon>Adineta</taxon>
    </lineage>
</organism>
<dbReference type="EMBL" id="CAJOAY010025149">
    <property type="protein sequence ID" value="CAF4380900.1"/>
    <property type="molecule type" value="Genomic_DNA"/>
</dbReference>
<evidence type="ECO:0000256" key="1">
    <source>
        <dbReference type="SAM" id="MobiDB-lite"/>
    </source>
</evidence>
<dbReference type="Proteomes" id="UP000663881">
    <property type="component" value="Unassembled WGS sequence"/>
</dbReference>
<dbReference type="AlphaFoldDB" id="A0A820N143"/>